<dbReference type="SUPFAM" id="SSF51197">
    <property type="entry name" value="Clavaminate synthase-like"/>
    <property type="match status" value="1"/>
</dbReference>
<protein>
    <recommendedName>
        <fullName evidence="3">Phytanoyl-CoA dioxygenase</fullName>
    </recommendedName>
</protein>
<feature type="region of interest" description="Disordered" evidence="1">
    <location>
        <begin position="1"/>
        <end position="22"/>
    </location>
</feature>
<gene>
    <name evidence="2" type="ORF">METZ01_LOCUS21327</name>
</gene>
<dbReference type="Gene3D" id="2.60.120.620">
    <property type="entry name" value="q2cbj1_9rhob like domain"/>
    <property type="match status" value="1"/>
</dbReference>
<sequence>MRYGWVGRDPHSPELRSQRQHLNGNNGIAGLEILTPNRIEDAKRIFYRDGFVVVSDALTEEQLATIRSGCARVISEIMEIDTSRRGNRGSHRYSFGSASTTGHQVHHPEWAMLIDLPTVTPILDAIFESPDYICRGGGGDFCLPGAIEYQPLHSDVGDRREVEDHVAAADSSASRFSGAFWDPRGLLTLRDLPCPYVCCNFLMTDFTALNGPTRQIPGTQHSHEPIPMLEEEPDWMKLSTVCPAPAGSVLIRDPRAWHGGTPNLSDEARSIPNIEYYAPWFREPMAQSMPRFIYDSLSEHGKRICRYIVSDRSLDGSVRSDLGGTPKGLRT</sequence>
<dbReference type="EMBL" id="UINC01001039">
    <property type="protein sequence ID" value="SUZ68473.1"/>
    <property type="molecule type" value="Genomic_DNA"/>
</dbReference>
<evidence type="ECO:0000313" key="2">
    <source>
        <dbReference type="EMBL" id="SUZ68473.1"/>
    </source>
</evidence>
<organism evidence="2">
    <name type="scientific">marine metagenome</name>
    <dbReference type="NCBI Taxonomy" id="408172"/>
    <lineage>
        <taxon>unclassified sequences</taxon>
        <taxon>metagenomes</taxon>
        <taxon>ecological metagenomes</taxon>
    </lineage>
</organism>
<proteinExistence type="predicted"/>
<dbReference type="AlphaFoldDB" id="A0A381PSM9"/>
<reference evidence="2" key="1">
    <citation type="submission" date="2018-05" db="EMBL/GenBank/DDBJ databases">
        <authorList>
            <person name="Lanie J.A."/>
            <person name="Ng W.-L."/>
            <person name="Kazmierczak K.M."/>
            <person name="Andrzejewski T.M."/>
            <person name="Davidsen T.M."/>
            <person name="Wayne K.J."/>
            <person name="Tettelin H."/>
            <person name="Glass J.I."/>
            <person name="Rusch D."/>
            <person name="Podicherti R."/>
            <person name="Tsui H.-C.T."/>
            <person name="Winkler M.E."/>
        </authorList>
    </citation>
    <scope>NUCLEOTIDE SEQUENCE</scope>
</reference>
<feature type="compositionally biased region" description="Basic and acidic residues" evidence="1">
    <location>
        <begin position="8"/>
        <end position="17"/>
    </location>
</feature>
<evidence type="ECO:0000256" key="1">
    <source>
        <dbReference type="SAM" id="MobiDB-lite"/>
    </source>
</evidence>
<accession>A0A381PSM9</accession>
<evidence type="ECO:0008006" key="3">
    <source>
        <dbReference type="Google" id="ProtNLM"/>
    </source>
</evidence>
<dbReference type="Pfam" id="PF05721">
    <property type="entry name" value="PhyH"/>
    <property type="match status" value="1"/>
</dbReference>
<name>A0A381PSM9_9ZZZZ</name>
<dbReference type="InterPro" id="IPR008775">
    <property type="entry name" value="Phytyl_CoA_dOase-like"/>
</dbReference>